<dbReference type="RefSeq" id="XP_003101641.2">
    <property type="nucleotide sequence ID" value="XM_003101593.2"/>
</dbReference>
<organism evidence="2">
    <name type="scientific">Caenorhabditis remanei</name>
    <name type="common">Caenorhabditis vulgaris</name>
    <dbReference type="NCBI Taxonomy" id="31234"/>
    <lineage>
        <taxon>Eukaryota</taxon>
        <taxon>Metazoa</taxon>
        <taxon>Ecdysozoa</taxon>
        <taxon>Nematoda</taxon>
        <taxon>Chromadorea</taxon>
        <taxon>Rhabditida</taxon>
        <taxon>Rhabditina</taxon>
        <taxon>Rhabditomorpha</taxon>
        <taxon>Rhabditoidea</taxon>
        <taxon>Rhabditidae</taxon>
        <taxon>Peloderinae</taxon>
        <taxon>Caenorhabditis</taxon>
    </lineage>
</organism>
<accession>E3MQA3</accession>
<reference evidence="1" key="1">
    <citation type="submission" date="2007-07" db="EMBL/GenBank/DDBJ databases">
        <title>PCAP assembly of the Caenorhabditis remanei genome.</title>
        <authorList>
            <consortium name="The Caenorhabditis remanei Sequencing Consortium"/>
            <person name="Wilson R.K."/>
        </authorList>
    </citation>
    <scope>NUCLEOTIDE SEQUENCE [LARGE SCALE GENOMIC DNA]</scope>
    <source>
        <strain evidence="1">PB4641</strain>
    </source>
</reference>
<dbReference type="CTD" id="9819106"/>
<dbReference type="OMA" id="IIYDAYW"/>
<evidence type="ECO:0000313" key="2">
    <source>
        <dbReference type="Proteomes" id="UP000008281"/>
    </source>
</evidence>
<dbReference type="SMART" id="SM00120">
    <property type="entry name" value="HX"/>
    <property type="match status" value="2"/>
</dbReference>
<dbReference type="GeneID" id="9819106"/>
<dbReference type="Proteomes" id="UP000008281">
    <property type="component" value="Unassembled WGS sequence"/>
</dbReference>
<dbReference type="KEGG" id="crq:GCK72_016754"/>
<sequence>MGRQGRRLHFHFTIRHLYHSSRMRKPLVVLLLIMVTTTWGRFVDKGANSEIVDTFYKHESDAEPEEDAQYEVISEDVPTLPRMNSQTKWEMIRASGQDPTIRRRKNKQQRQQKVVLGRERRDLILAPWRITHITPKKATVAPVPKKPAMALSFDMCPEKFDAITKGYNGRTYVFAREKVYQIWFEDGLPQKASYLISDLFSGGPRTVTAALTNSRSGVTILFEGRTAYRFRWNRKHRRFQLAKNTPQELPRNITINPLSAFEWADGNQVVLSGEHFIIYDAYWNLATFTGHTRKYFPNLPRDLLGIVYNGAGETLLMYTKTNKLKVYNTKKFKVVQEYPLKLSEFVGCQSR</sequence>
<dbReference type="Gene3D" id="2.110.10.10">
    <property type="entry name" value="Hemopexin-like domain"/>
    <property type="match status" value="1"/>
</dbReference>
<dbReference type="InterPro" id="IPR036375">
    <property type="entry name" value="Hemopexin-like_dom_sf"/>
</dbReference>
<evidence type="ECO:0000313" key="1">
    <source>
        <dbReference type="EMBL" id="EFP06805.1"/>
    </source>
</evidence>
<dbReference type="SUPFAM" id="SSF50923">
    <property type="entry name" value="Hemopexin-like domain"/>
    <property type="match status" value="1"/>
</dbReference>
<dbReference type="HOGENOM" id="CLU_855872_0_0_1"/>
<dbReference type="eggNOG" id="ENOG502S2RC">
    <property type="taxonomic scope" value="Eukaryota"/>
</dbReference>
<gene>
    <name evidence="1" type="ORF">CRE_11195</name>
</gene>
<name>E3MQA3_CAERE</name>
<dbReference type="AlphaFoldDB" id="E3MQA3"/>
<proteinExistence type="predicted"/>
<dbReference type="InterPro" id="IPR018487">
    <property type="entry name" value="Hemopexin-like_repeat"/>
</dbReference>
<dbReference type="FunCoup" id="E3MQA3">
    <property type="interactions" value="355"/>
</dbReference>
<dbReference type="FunFam" id="2.110.10.10:FF:000027">
    <property type="entry name" value="Protein CBG23191"/>
    <property type="match status" value="1"/>
</dbReference>
<dbReference type="OrthoDB" id="5822246at2759"/>
<dbReference type="EMBL" id="DS268465">
    <property type="protein sequence ID" value="EFP06805.1"/>
    <property type="molecule type" value="Genomic_DNA"/>
</dbReference>
<keyword evidence="2" id="KW-1185">Reference proteome</keyword>
<dbReference type="InParanoid" id="E3MQA3"/>
<protein>
    <submittedName>
        <fullName evidence="1">Uncharacterized protein</fullName>
    </submittedName>
</protein>